<gene>
    <name evidence="7" type="ORF">BGO89_04730</name>
</gene>
<evidence type="ECO:0000313" key="7">
    <source>
        <dbReference type="EMBL" id="OJX60872.1"/>
    </source>
</evidence>
<dbReference type="EMBL" id="MKVH01000003">
    <property type="protein sequence ID" value="OJX60872.1"/>
    <property type="molecule type" value="Genomic_DNA"/>
</dbReference>
<proteinExistence type="inferred from homology"/>
<keyword evidence="5 6" id="KW-0472">Membrane</keyword>
<comment type="similarity">
    <text evidence="2">Belongs to the autoinducer-2 exporter (AI-2E) (TC 2.A.86) family.</text>
</comment>
<evidence type="ECO:0000313" key="8">
    <source>
        <dbReference type="Proteomes" id="UP000184233"/>
    </source>
</evidence>
<keyword evidence="3 6" id="KW-0812">Transmembrane</keyword>
<evidence type="ECO:0000256" key="1">
    <source>
        <dbReference type="ARBA" id="ARBA00004141"/>
    </source>
</evidence>
<protein>
    <recommendedName>
        <fullName evidence="9">AI-2E family transporter</fullName>
    </recommendedName>
</protein>
<dbReference type="Proteomes" id="UP000184233">
    <property type="component" value="Unassembled WGS sequence"/>
</dbReference>
<feature type="transmembrane region" description="Helical" evidence="6">
    <location>
        <begin position="262"/>
        <end position="283"/>
    </location>
</feature>
<feature type="transmembrane region" description="Helical" evidence="6">
    <location>
        <begin position="303"/>
        <end position="329"/>
    </location>
</feature>
<keyword evidence="4 6" id="KW-1133">Transmembrane helix</keyword>
<feature type="transmembrane region" description="Helical" evidence="6">
    <location>
        <begin position="56"/>
        <end position="77"/>
    </location>
</feature>
<dbReference type="Pfam" id="PF01594">
    <property type="entry name" value="AI-2E_transport"/>
    <property type="match status" value="1"/>
</dbReference>
<evidence type="ECO:0000256" key="2">
    <source>
        <dbReference type="ARBA" id="ARBA00009773"/>
    </source>
</evidence>
<accession>A0A1M3L5N6</accession>
<sequence>MNPVLRPAAIAAIVLAVIAAAAALYVLHSILIPFVLAGLLSILFRPLVSKLRSWKFPMAVCLVVVMLIASGALWGIYTISAAGVSSAIEKAPVYQQRLADLNVQMNGMLQRMSFQMTGRSSALRWDTMLDMQTITSAATSTVGSVVSFLGDGFLVLLYLVFMISSSELFSKKLQAAAGSMGSMDLVQIYDTVNRKVLQYLRVKTLFNLVNGLIVWAVMAIFDVDFAPLVGLLAFLFHYIPNIGSFITTALPGAIALVQTGSFGHAALVVAILIVIQNVIGNVIEPKVMGQSLDLSPVVVLISLIFWGWMWGIVGMILSVPIMAVIQTILDAIPGTRPLAILMGGSAPRTEPVPNE</sequence>
<dbReference type="GO" id="GO:0055085">
    <property type="term" value="P:transmembrane transport"/>
    <property type="evidence" value="ECO:0007669"/>
    <property type="project" value="TreeGrafter"/>
</dbReference>
<dbReference type="STRING" id="1895771.BGO89_04730"/>
<feature type="transmembrane region" description="Helical" evidence="6">
    <location>
        <begin position="137"/>
        <end position="161"/>
    </location>
</feature>
<name>A0A1M3L5N6_9BACT</name>
<evidence type="ECO:0000256" key="3">
    <source>
        <dbReference type="ARBA" id="ARBA00022692"/>
    </source>
</evidence>
<reference evidence="7 8" key="1">
    <citation type="submission" date="2016-09" db="EMBL/GenBank/DDBJ databases">
        <title>Genome-resolved meta-omics ties microbial dynamics to process performance in biotechnology for thiocyanate degradation.</title>
        <authorList>
            <person name="Kantor R.S."/>
            <person name="Huddy R.J."/>
            <person name="Iyer R."/>
            <person name="Thomas B.C."/>
            <person name="Brown C.T."/>
            <person name="Anantharaman K."/>
            <person name="Tringe S."/>
            <person name="Hettich R.L."/>
            <person name="Harrison S.T."/>
            <person name="Banfield J.F."/>
        </authorList>
    </citation>
    <scope>NUCLEOTIDE SEQUENCE [LARGE SCALE GENOMIC DNA]</scope>
    <source>
        <strain evidence="7">59-99</strain>
    </source>
</reference>
<dbReference type="AlphaFoldDB" id="A0A1M3L5N6"/>
<feature type="transmembrane region" description="Helical" evidence="6">
    <location>
        <begin position="227"/>
        <end position="250"/>
    </location>
</feature>
<comment type="subcellular location">
    <subcellularLocation>
        <location evidence="1">Membrane</location>
        <topology evidence="1">Multi-pass membrane protein</topology>
    </subcellularLocation>
</comment>
<comment type="caution">
    <text evidence="7">The sequence shown here is derived from an EMBL/GenBank/DDBJ whole genome shotgun (WGS) entry which is preliminary data.</text>
</comment>
<dbReference type="PANTHER" id="PTHR21716:SF64">
    <property type="entry name" value="AI-2 TRANSPORT PROTEIN TQSA"/>
    <property type="match status" value="1"/>
</dbReference>
<dbReference type="GO" id="GO:0016020">
    <property type="term" value="C:membrane"/>
    <property type="evidence" value="ECO:0007669"/>
    <property type="project" value="UniProtKB-SubCell"/>
</dbReference>
<feature type="transmembrane region" description="Helical" evidence="6">
    <location>
        <begin position="12"/>
        <end position="44"/>
    </location>
</feature>
<evidence type="ECO:0000256" key="6">
    <source>
        <dbReference type="SAM" id="Phobius"/>
    </source>
</evidence>
<evidence type="ECO:0000256" key="5">
    <source>
        <dbReference type="ARBA" id="ARBA00023136"/>
    </source>
</evidence>
<dbReference type="PANTHER" id="PTHR21716">
    <property type="entry name" value="TRANSMEMBRANE PROTEIN"/>
    <property type="match status" value="1"/>
</dbReference>
<dbReference type="InterPro" id="IPR002549">
    <property type="entry name" value="AI-2E-like"/>
</dbReference>
<evidence type="ECO:0000256" key="4">
    <source>
        <dbReference type="ARBA" id="ARBA00022989"/>
    </source>
</evidence>
<feature type="transmembrane region" description="Helical" evidence="6">
    <location>
        <begin position="204"/>
        <end position="221"/>
    </location>
</feature>
<evidence type="ECO:0008006" key="9">
    <source>
        <dbReference type="Google" id="ProtNLM"/>
    </source>
</evidence>
<organism evidence="7 8">
    <name type="scientific">Candidatus Kapaibacterium thiocyanatum</name>
    <dbReference type="NCBI Taxonomy" id="1895771"/>
    <lineage>
        <taxon>Bacteria</taxon>
        <taxon>Pseudomonadati</taxon>
        <taxon>Candidatus Kapaibacteriota</taxon>
        <taxon>Candidatus Kapaibacteriia</taxon>
        <taxon>Candidatus Kapaibacteriales</taxon>
        <taxon>Candidatus Kapaibacteriaceae</taxon>
        <taxon>Candidatus Kapaibacterium</taxon>
    </lineage>
</organism>